<dbReference type="STRING" id="84588.SYNW0894"/>
<reference evidence="1 2" key="1">
    <citation type="journal article" date="2003" name="Nature">
        <title>The genome of a motile marine Synechococcus.</title>
        <authorList>
            <person name="Palenik B."/>
            <person name="Brahamsha B."/>
            <person name="Larimer F."/>
            <person name="Land M."/>
            <person name="Hauser L."/>
            <person name="Chain P."/>
            <person name="Lamerdin J."/>
            <person name="Regala W."/>
            <person name="Allen E.A."/>
            <person name="McCarren J."/>
            <person name="Paulsen I."/>
            <person name="Dufresne A."/>
            <person name="Partensky F."/>
            <person name="Webb E."/>
            <person name="Waterbury J."/>
        </authorList>
    </citation>
    <scope>NUCLEOTIDE SEQUENCE [LARGE SCALE GENOMIC DNA]</scope>
    <source>
        <strain evidence="1 2">WH8102</strain>
    </source>
</reference>
<dbReference type="KEGG" id="syw:SYNW0894"/>
<dbReference type="HOGENOM" id="CLU_2371750_0_0_3"/>
<sequence>MWRRRVGGDADAVLGVARQAVLFPPSLEAQNLPRPARHHQVSRTTIRWNGVTIRIPQNLQDQALEEDCTPLGVLLYSKEAVALLDEVAAKAKGSN</sequence>
<evidence type="ECO:0000313" key="2">
    <source>
        <dbReference type="Proteomes" id="UP000001422"/>
    </source>
</evidence>
<accession>Q7U7T6</accession>
<dbReference type="eggNOG" id="ENOG502ZSDV">
    <property type="taxonomic scope" value="Bacteria"/>
</dbReference>
<organism evidence="1 2">
    <name type="scientific">Parasynechococcus marenigrum (strain WH8102)</name>
    <dbReference type="NCBI Taxonomy" id="84588"/>
    <lineage>
        <taxon>Bacteria</taxon>
        <taxon>Bacillati</taxon>
        <taxon>Cyanobacteriota</taxon>
        <taxon>Cyanophyceae</taxon>
        <taxon>Synechococcales</taxon>
        <taxon>Prochlorococcaceae</taxon>
        <taxon>Parasynechococcus</taxon>
        <taxon>Parasynechococcus marenigrum</taxon>
    </lineage>
</organism>
<keyword evidence="2" id="KW-1185">Reference proteome</keyword>
<protein>
    <submittedName>
        <fullName evidence="1">Conserved hypothetical</fullName>
    </submittedName>
</protein>
<proteinExistence type="predicted"/>
<dbReference type="AlphaFoldDB" id="Q7U7T6"/>
<evidence type="ECO:0000313" key="1">
    <source>
        <dbReference type="EMBL" id="CAE07409.1"/>
    </source>
</evidence>
<dbReference type="Proteomes" id="UP000001422">
    <property type="component" value="Chromosome"/>
</dbReference>
<gene>
    <name evidence="1" type="ordered locus">SYNW0894</name>
</gene>
<dbReference type="EMBL" id="BX569691">
    <property type="protein sequence ID" value="CAE07409.1"/>
    <property type="molecule type" value="Genomic_DNA"/>
</dbReference>
<name>Q7U7T6_PARMW</name>